<proteinExistence type="predicted"/>
<accession>A0A9W6BSD9</accession>
<reference evidence="2 3" key="1">
    <citation type="journal article" date="2023" name="Commun. Biol.">
        <title>Reorganization of the ancestral sex-determining regions during the evolution of trioecy in Pleodorina starrii.</title>
        <authorList>
            <person name="Takahashi K."/>
            <person name="Suzuki S."/>
            <person name="Kawai-Toyooka H."/>
            <person name="Yamamoto K."/>
            <person name="Hamaji T."/>
            <person name="Ootsuki R."/>
            <person name="Yamaguchi H."/>
            <person name="Kawachi M."/>
            <person name="Higashiyama T."/>
            <person name="Nozaki H."/>
        </authorList>
    </citation>
    <scope>NUCLEOTIDE SEQUENCE [LARGE SCALE GENOMIC DNA]</scope>
    <source>
        <strain evidence="2 3">NIES-4479</strain>
    </source>
</reference>
<keyword evidence="3" id="KW-1185">Reference proteome</keyword>
<dbReference type="OrthoDB" id="10630794at2759"/>
<feature type="compositionally biased region" description="Low complexity" evidence="1">
    <location>
        <begin position="229"/>
        <end position="245"/>
    </location>
</feature>
<feature type="region of interest" description="Disordered" evidence="1">
    <location>
        <begin position="175"/>
        <end position="255"/>
    </location>
</feature>
<sequence>MANVRALSASGTFSSCQQRCGGCRRQLPAAHRSSTVVVRAAPKDRYGYKAKADELGAKSPAAAAAAAFAAAVLFLAPSPAPAADIARAEVMTVAAMPQGAAVTPTADWDLTSWLTEKLRVPEPEPVRVGSGASETVPSKSSIVQGVKDAASAAASKAADAANRAADAASRAADRAVESGACGGPASSSRPIDIPTNSELLSGVAKPSPAPGKGPIEKAARAEARSECTEPALRQEAAAAGRAQPADQGPCTPTRP</sequence>
<evidence type="ECO:0000313" key="2">
    <source>
        <dbReference type="EMBL" id="GLC57514.1"/>
    </source>
</evidence>
<feature type="compositionally biased region" description="Basic and acidic residues" evidence="1">
    <location>
        <begin position="214"/>
        <end position="227"/>
    </location>
</feature>
<evidence type="ECO:0000256" key="1">
    <source>
        <dbReference type="SAM" id="MobiDB-lite"/>
    </source>
</evidence>
<evidence type="ECO:0000313" key="3">
    <source>
        <dbReference type="Proteomes" id="UP001165080"/>
    </source>
</evidence>
<gene>
    <name evidence="2" type="primary">PLEST002764</name>
    <name evidence="2" type="ORF">PLESTB_001235700</name>
</gene>
<comment type="caution">
    <text evidence="2">The sequence shown here is derived from an EMBL/GenBank/DDBJ whole genome shotgun (WGS) entry which is preliminary data.</text>
</comment>
<organism evidence="2 3">
    <name type="scientific">Pleodorina starrii</name>
    <dbReference type="NCBI Taxonomy" id="330485"/>
    <lineage>
        <taxon>Eukaryota</taxon>
        <taxon>Viridiplantae</taxon>
        <taxon>Chlorophyta</taxon>
        <taxon>core chlorophytes</taxon>
        <taxon>Chlorophyceae</taxon>
        <taxon>CS clade</taxon>
        <taxon>Chlamydomonadales</taxon>
        <taxon>Volvocaceae</taxon>
        <taxon>Pleodorina</taxon>
    </lineage>
</organism>
<name>A0A9W6BSD9_9CHLO</name>
<dbReference type="PROSITE" id="PS51257">
    <property type="entry name" value="PROKAR_LIPOPROTEIN"/>
    <property type="match status" value="1"/>
</dbReference>
<protein>
    <submittedName>
        <fullName evidence="2">Uncharacterized protein</fullName>
    </submittedName>
</protein>
<dbReference type="EMBL" id="BRXU01000019">
    <property type="protein sequence ID" value="GLC57514.1"/>
    <property type="molecule type" value="Genomic_DNA"/>
</dbReference>
<dbReference type="Proteomes" id="UP001165080">
    <property type="component" value="Unassembled WGS sequence"/>
</dbReference>
<dbReference type="AlphaFoldDB" id="A0A9W6BSD9"/>
<feature type="compositionally biased region" description="Polar residues" evidence="1">
    <location>
        <begin position="185"/>
        <end position="199"/>
    </location>
</feature>